<dbReference type="InterPro" id="IPR051400">
    <property type="entry name" value="HAD-like_hydrolase"/>
</dbReference>
<dbReference type="Proteomes" id="UP001271723">
    <property type="component" value="Unassembled WGS sequence"/>
</dbReference>
<dbReference type="NCBIfam" id="TIGR01549">
    <property type="entry name" value="HAD-SF-IA-v1"/>
    <property type="match status" value="1"/>
</dbReference>
<comment type="caution">
    <text evidence="4">The sequence shown here is derived from an EMBL/GenBank/DDBJ whole genome shotgun (WGS) entry which is preliminary data.</text>
</comment>
<keyword evidence="5" id="KW-1185">Reference proteome</keyword>
<dbReference type="InterPro" id="IPR036412">
    <property type="entry name" value="HAD-like_sf"/>
</dbReference>
<name>A0ABU4LJZ7_9ACTN</name>
<dbReference type="Pfam" id="PF00702">
    <property type="entry name" value="Hydrolase"/>
    <property type="match status" value="1"/>
</dbReference>
<reference evidence="4 5" key="1">
    <citation type="journal article" date="2023" name="Microb. Genom.">
        <title>Mesoterricola silvestris gen. nov., sp. nov., Mesoterricola sediminis sp. nov., Geothrix oryzae sp. nov., Geothrix edaphica sp. nov., Geothrix rubra sp. nov., and Geothrix limicola sp. nov., six novel members of Acidobacteriota isolated from soils.</title>
        <authorList>
            <person name="Weisberg A.J."/>
            <person name="Pearce E."/>
            <person name="Kramer C.G."/>
            <person name="Chang J.H."/>
            <person name="Clarke C.R."/>
        </authorList>
    </citation>
    <scope>NUCLEOTIDE SEQUENCE [LARGE SCALE GENOMIC DNA]</scope>
    <source>
        <strain evidence="4 5">NRRL_B-2795</strain>
    </source>
</reference>
<dbReference type="SFLD" id="SFLDG01129">
    <property type="entry name" value="C1.5:_HAD__Beta-PGM__Phosphata"/>
    <property type="match status" value="1"/>
</dbReference>
<evidence type="ECO:0000256" key="3">
    <source>
        <dbReference type="ARBA" id="ARBA00022842"/>
    </source>
</evidence>
<dbReference type="Gene3D" id="1.20.120.710">
    <property type="entry name" value="Haloacid dehalogenase hydrolase-like domain"/>
    <property type="match status" value="1"/>
</dbReference>
<organism evidence="4 5">
    <name type="scientific">Streptomyces griseiscabiei</name>
    <dbReference type="NCBI Taxonomy" id="2993540"/>
    <lineage>
        <taxon>Bacteria</taxon>
        <taxon>Bacillati</taxon>
        <taxon>Actinomycetota</taxon>
        <taxon>Actinomycetes</taxon>
        <taxon>Kitasatosporales</taxon>
        <taxon>Streptomycetaceae</taxon>
        <taxon>Streptomyces</taxon>
    </lineage>
</organism>
<keyword evidence="2 4" id="KW-0378">Hydrolase</keyword>
<gene>
    <name evidence="4" type="ORF">PV517_43730</name>
</gene>
<evidence type="ECO:0000256" key="1">
    <source>
        <dbReference type="ARBA" id="ARBA00001946"/>
    </source>
</evidence>
<dbReference type="PANTHER" id="PTHR46470">
    <property type="entry name" value="N-ACYLNEURAMINATE-9-PHOSPHATASE"/>
    <property type="match status" value="1"/>
</dbReference>
<evidence type="ECO:0000313" key="4">
    <source>
        <dbReference type="EMBL" id="MDX2915570.1"/>
    </source>
</evidence>
<sequence>MPLLLLDLDNTLVDRDAAFRDAVAAFLAAHGLPETDLAWVMAVDAGGYTPRDEVAAAMADRYADAVPPAAVRTLLDTGAADRVVLAPAAREALDRARAAGWTCVIVTNGRTAQQEAKIRATGLDRLVRGWVVSEAVGHKKPVPEIFHAAAATVGLPLTGAWVVGDSPQADIAGATGLGLPSVWVANGRTWPEDAPRPTHIAADVTAAIDHVTGTPGRPT</sequence>
<accession>A0ABU4LJZ7</accession>
<keyword evidence="3" id="KW-0460">Magnesium</keyword>
<dbReference type="SFLD" id="SFLDS00003">
    <property type="entry name" value="Haloacid_Dehalogenase"/>
    <property type="match status" value="1"/>
</dbReference>
<dbReference type="EMBL" id="JARAVY010000031">
    <property type="protein sequence ID" value="MDX2915570.1"/>
    <property type="molecule type" value="Genomic_DNA"/>
</dbReference>
<protein>
    <submittedName>
        <fullName evidence="4">HAD family hydrolase</fullName>
    </submittedName>
</protein>
<proteinExistence type="predicted"/>
<evidence type="ECO:0000313" key="5">
    <source>
        <dbReference type="Proteomes" id="UP001271723"/>
    </source>
</evidence>
<dbReference type="GO" id="GO:0016787">
    <property type="term" value="F:hydrolase activity"/>
    <property type="evidence" value="ECO:0007669"/>
    <property type="project" value="UniProtKB-KW"/>
</dbReference>
<dbReference type="RefSeq" id="WP_179203396.1">
    <property type="nucleotide sequence ID" value="NZ_JAGJBZ010000001.1"/>
</dbReference>
<dbReference type="InterPro" id="IPR006439">
    <property type="entry name" value="HAD-SF_hydro_IA"/>
</dbReference>
<dbReference type="PANTHER" id="PTHR46470:SF4">
    <property type="entry name" value="5-AMINO-6-(5-PHOSPHO-D-RIBITYLAMINO)URACIL PHOSPHATASE YIGB"/>
    <property type="match status" value="1"/>
</dbReference>
<comment type="cofactor">
    <cofactor evidence="1">
        <name>Mg(2+)</name>
        <dbReference type="ChEBI" id="CHEBI:18420"/>
    </cofactor>
</comment>
<dbReference type="Gene3D" id="3.40.50.1000">
    <property type="entry name" value="HAD superfamily/HAD-like"/>
    <property type="match status" value="1"/>
</dbReference>
<evidence type="ECO:0000256" key="2">
    <source>
        <dbReference type="ARBA" id="ARBA00022801"/>
    </source>
</evidence>
<dbReference type="InterPro" id="IPR023214">
    <property type="entry name" value="HAD_sf"/>
</dbReference>
<dbReference type="SUPFAM" id="SSF56784">
    <property type="entry name" value="HAD-like"/>
    <property type="match status" value="1"/>
</dbReference>